<evidence type="ECO:0000259" key="1">
    <source>
        <dbReference type="Pfam" id="PF11427"/>
    </source>
</evidence>
<dbReference type="GO" id="GO:0003677">
    <property type="term" value="F:DNA binding"/>
    <property type="evidence" value="ECO:0007669"/>
    <property type="project" value="InterPro"/>
</dbReference>
<gene>
    <name evidence="2" type="ORF">A3Q56_01426</name>
</gene>
<protein>
    <recommendedName>
        <fullName evidence="1">Tc3 transposase DNA binding domain-containing protein</fullName>
    </recommendedName>
</protein>
<dbReference type="OrthoDB" id="8060176at2759"/>
<keyword evidence="3" id="KW-1185">Reference proteome</keyword>
<proteinExistence type="predicted"/>
<reference evidence="2 3" key="1">
    <citation type="submission" date="2016-04" db="EMBL/GenBank/DDBJ databases">
        <title>The genome of Intoshia linei affirms orthonectids as highly simplified spiralians.</title>
        <authorList>
            <person name="Mikhailov K.V."/>
            <person name="Slusarev G.S."/>
            <person name="Nikitin M.A."/>
            <person name="Logacheva M.D."/>
            <person name="Penin A."/>
            <person name="Aleoshin V."/>
            <person name="Panchin Y.V."/>
        </authorList>
    </citation>
    <scope>NUCLEOTIDE SEQUENCE [LARGE SCALE GENOMIC DNA]</scope>
    <source>
        <strain evidence="2">Intl2013</strain>
        <tissue evidence="2">Whole animal</tissue>
    </source>
</reference>
<dbReference type="InterPro" id="IPR025898">
    <property type="entry name" value="Tc3_transposase_DNA-bd_dom"/>
</dbReference>
<comment type="caution">
    <text evidence="2">The sequence shown here is derived from an EMBL/GenBank/DDBJ whole genome shotgun (WGS) entry which is preliminary data.</text>
</comment>
<dbReference type="Pfam" id="PF11427">
    <property type="entry name" value="HTH_Tnp_Tc3_1"/>
    <property type="match status" value="1"/>
</dbReference>
<accession>A0A177BBN7</accession>
<name>A0A177BBN7_9BILA</name>
<evidence type="ECO:0000313" key="3">
    <source>
        <dbReference type="Proteomes" id="UP000078046"/>
    </source>
</evidence>
<sequence>MPRGTLLSDYEKGQIDDILVEGKVVTYIAESIGRSRKAIYNYVNRSGSLNTAAKIKITGRPSKLTCKERKTIIRKASNSVL</sequence>
<feature type="domain" description="Tc3 transposase DNA binding" evidence="1">
    <location>
        <begin position="3"/>
        <end position="43"/>
    </location>
</feature>
<dbReference type="SUPFAM" id="SSF46689">
    <property type="entry name" value="Homeodomain-like"/>
    <property type="match status" value="1"/>
</dbReference>
<dbReference type="AlphaFoldDB" id="A0A177BBN7"/>
<dbReference type="InterPro" id="IPR009057">
    <property type="entry name" value="Homeodomain-like_sf"/>
</dbReference>
<dbReference type="Proteomes" id="UP000078046">
    <property type="component" value="Unassembled WGS sequence"/>
</dbReference>
<dbReference type="Gene3D" id="1.10.10.60">
    <property type="entry name" value="Homeodomain-like"/>
    <property type="match status" value="1"/>
</dbReference>
<evidence type="ECO:0000313" key="2">
    <source>
        <dbReference type="EMBL" id="OAF70844.1"/>
    </source>
</evidence>
<organism evidence="2 3">
    <name type="scientific">Intoshia linei</name>
    <dbReference type="NCBI Taxonomy" id="1819745"/>
    <lineage>
        <taxon>Eukaryota</taxon>
        <taxon>Metazoa</taxon>
        <taxon>Spiralia</taxon>
        <taxon>Lophotrochozoa</taxon>
        <taxon>Mesozoa</taxon>
        <taxon>Orthonectida</taxon>
        <taxon>Rhopaluridae</taxon>
        <taxon>Intoshia</taxon>
    </lineage>
</organism>
<dbReference type="EMBL" id="LWCA01000106">
    <property type="protein sequence ID" value="OAF70844.1"/>
    <property type="molecule type" value="Genomic_DNA"/>
</dbReference>